<evidence type="ECO:0000313" key="5">
    <source>
        <dbReference type="Proteomes" id="UP000664859"/>
    </source>
</evidence>
<feature type="chain" id="PRO_5032435896" evidence="3">
    <location>
        <begin position="27"/>
        <end position="2701"/>
    </location>
</feature>
<protein>
    <submittedName>
        <fullName evidence="4">Uncharacterized protein</fullName>
    </submittedName>
</protein>
<keyword evidence="3" id="KW-0732">Signal</keyword>
<keyword evidence="1" id="KW-0040">ANK repeat</keyword>
<feature type="compositionally biased region" description="Gly residues" evidence="2">
    <location>
        <begin position="1816"/>
        <end position="1827"/>
    </location>
</feature>
<feature type="region of interest" description="Disordered" evidence="2">
    <location>
        <begin position="1813"/>
        <end position="1834"/>
    </location>
</feature>
<feature type="region of interest" description="Disordered" evidence="2">
    <location>
        <begin position="615"/>
        <end position="691"/>
    </location>
</feature>
<sequence length="2701" mass="279430">MEQYIAIVVLLCGCMAIGQLPREAASLDTRGDGAVTRGDGAMWRGYVHRQRFLTWRARRRQRRALFFRAWRAAVLADRLHARFILRKYWSLLKEALEDRQRMEKVLRAAVEATAGRHKLTFAAVNLFFRELERTEAHGARKEQVLLTHVGTGRRILRVLVDGWKARVHAAVVLLTHVGTRRRILRVLVDGWKACVHAARQRRSTAAALVLRVTRELQHASRMVAWSLELLLVGFHMWRRMAAFTAALRLGRELPNFGKTPPCAKKRDKWAATTVEAHPPCAKKWDKWAATTGRRLQRKHAINVKGGQIFLRNKFRRWAVYVRWCRARGQRMSAAYEYSRARVKRMSAAYEYSRARVKRMSAAYEYSRTRVKRRVLKGWHNTCRTKGQMQRVVQRCFAAWRRWAPLHQRSAAAKAAVLDHVRALRSERALLAMHRLASDAHARDQAAAARILDAPIFHVVAQAAAAARILDAPIFHVVAQACFAMYSDTDRLCAFTCWQAWRRTAVQRRRWKWLQYEQRRVAGMHLCRTVLRAWYFATGQRPFQVVNGTLTASAGTPALLAAIPFGTLDKLCTVLGHGVLPTKQLKRDMSSGGVMAQETSKWLLGQPIWDADGEFMTPAATSSSAPQDKAGKVQQPLAGKRASPAALAHGTTAPRPPLATLCSSSSSSAGRGAAPQSAAKPASSGGSSGSSSSAQHELLLAAELFAAADACDTARVRELLCAGAEVNAVWLPSMAAAAAAGADETSTSTGGNAELTEAGSGGDGARGWAAEAQHQPLRVTHADGVQAVRGTTPLHLAASHFSPAYAGVVVLLLHCGASAAALDRRGRTPLDVATNPVTVALLSAHESRLAAARYTRRELAWGLAAVTEHWGGCGGRGMWRYVVYRAVGQKLAGVAAQLAPAARPAQQQQQQQQQRQQQCTSSRQAEAASRMRLVLQLERLSAAQARLEGVEEGAGDGHAGDLHRLAGQLQRYGRAQMYRRGGGGRAEGAENHAATRRQRARAGSWWQRSTCSSSSGSSSGAPQQHTQISGITVRASAAAAEPCADGGSGGGGGGGGGGGDGGTRDAVVEVLPQLPSRRRRGVAAALRGRYDLVVLDAARLALATWTRGAAVQEMAALRRVPRAWCATDAGGGVGARLRDELRRAGARRTALLLAASDLAARYAAVAARLDGVQRAERDAALGARALAAASRREEALLGDAVAALERDARGAEAAAAALDAKRARLAQDAEFLQRVLRAPGGRALRSNAAAAAAAADARSGGIEAELSAAVEGAGGGGSSPTNARQAAAALLEAKGVAAAALEERRRAALASIAAKTHSIAQMRGMLERVSDALVHYGGSALSRLQRLELRRRDAVTEGQAARGAQGALVARLAALSRQIAQLELALQAVLLLRKGAADAAAAAAAEAAAAAAGGGAAGGGSGPPPFNVRALVICLLAAALSDGGSGGGGGGAEAQAEKELAAAAAGQLAEVTAQPLLQSGMEDLQQLLPAEAGEPGMAAAAAAAVAAAEAQCDERQALGETIAMFDDLIAPDEVPQAYQYDFSRLHHEMAALHGTAPAGGTAAAAPPASLLAAAAAAAGGGAAGAATTASRGVQFASSGHLRGTVGDRLSATLPRSGAAAAAAAVATAPDAAPARFLVSDMEPWEAAAAREADAYFASVDTEIAAHMSALPKGCLPPAAAAAALQQQPRGSQCEHAGGGGEVQALAETYEEALERVFSEERAQAWERAEREAAAAGKKSAAAAAAAAAAERRGQRAHAQAPVAAAAAVAAGVSQRGVDKAAAGESAAARAAADGRPARFEDYVAFNVTISAGDAAAGSGGSSGGGSGANEGEDDGESLWRAAKTLGNLSSSVSFLSRGNSLSTWGGDSVASDPEAPLLLSSAAAGQASAVAEHPLSSEAAPGASAATEVPHHHNTDSEAPRADRSPSAQHTHHHHQQQHQHGQQQQQQRRRRRSPDRSRGHSAAAAAAAAAAKGIGDLIADLPPQLRGSYTGDALAQVTLLARAVADAAVASAVAALDAIAAGQPAAAAAAAAAAAGAQQQWRSRSFNTNTSSMFSDSPVCSTTMLAAAACLMHTQGGRDGTQLQLLQAALIHMQAAWDPGCMDMSKAQPPPVGEGRRFEASFLALESVESHLTAQQLQITGQQRAATAPAPRPAATLGLTAQQRRRVVRQGVRSAAAAAARQPLRQHARVRADHVLHSARAVSPLVRLDTSSFAEGWGDGSTALPSVRGGSGKTRPRGIEVLGTATGAAAPAVTVSETAAGTAGGETAGSGTEAETLLPGGAPTAATAAAAAVANSPPRWRASEHHLQISSAATAADAAHGGSGGASPGGGGHGRSPTGMHATTGSVDSALIDRLFERVTAAGSGGGSGGGGAAEGQHAPRTSADSDATPLLPLIGHQASLDDFDDAVPLEASLTVRHYERRVRRSRGGGGGDAAARTDSWQLPACSQSHSSGKRGSSSEALPAGAREDARRRIKGAAAAAAVHRKSGGQLQRSPGAQAALARTAPAAGMRLHSGGGGGGGGGGGRRSVLPRTAPPLMRSAALLLRTGGYGGGEDGQPLQARRSSTAGSLHHAHGASSAVMLSDVPRGVSGGGRELQQRRGSRGDGVSTGRTGRLSGTATAAVAAAAAAHRQQRWISEEDERAAAEILLFDRQHGGMRRLDHYLYDAHAAMGLPTQGVAMLPALSLLSLAGEDLAVAKEVC</sequence>
<gene>
    <name evidence="4" type="ORF">JKP88DRAFT_351504</name>
</gene>
<comment type="caution">
    <text evidence="4">The sequence shown here is derived from an EMBL/GenBank/DDBJ whole genome shotgun (WGS) entry which is preliminary data.</text>
</comment>
<feature type="region of interest" description="Disordered" evidence="2">
    <location>
        <begin position="2217"/>
        <end position="2238"/>
    </location>
</feature>
<feature type="region of interest" description="Disordered" evidence="2">
    <location>
        <begin position="741"/>
        <end position="766"/>
    </location>
</feature>
<evidence type="ECO:0000313" key="4">
    <source>
        <dbReference type="EMBL" id="KAG5175384.1"/>
    </source>
</evidence>
<dbReference type="SUPFAM" id="SSF48403">
    <property type="entry name" value="Ankyrin repeat"/>
    <property type="match status" value="1"/>
</dbReference>
<feature type="repeat" description="ANK" evidence="1">
    <location>
        <begin position="788"/>
        <end position="823"/>
    </location>
</feature>
<feature type="compositionally biased region" description="Polar residues" evidence="2">
    <location>
        <begin position="1020"/>
        <end position="1029"/>
    </location>
</feature>
<dbReference type="OrthoDB" id="5806726at2759"/>
<evidence type="ECO:0000256" key="2">
    <source>
        <dbReference type="SAM" id="MobiDB-lite"/>
    </source>
</evidence>
<feature type="compositionally biased region" description="Basic and acidic residues" evidence="2">
    <location>
        <begin position="1908"/>
        <end position="1923"/>
    </location>
</feature>
<dbReference type="PROSITE" id="PS50297">
    <property type="entry name" value="ANK_REP_REGION"/>
    <property type="match status" value="1"/>
</dbReference>
<reference evidence="4" key="1">
    <citation type="submission" date="2021-02" db="EMBL/GenBank/DDBJ databases">
        <title>First Annotated Genome of the Yellow-green Alga Tribonema minus.</title>
        <authorList>
            <person name="Mahan K.M."/>
        </authorList>
    </citation>
    <scope>NUCLEOTIDE SEQUENCE</scope>
    <source>
        <strain evidence="4">UTEX B ZZ1240</strain>
    </source>
</reference>
<evidence type="ECO:0000256" key="3">
    <source>
        <dbReference type="SAM" id="SignalP"/>
    </source>
</evidence>
<dbReference type="InterPro" id="IPR036770">
    <property type="entry name" value="Ankyrin_rpt-contain_sf"/>
</dbReference>
<dbReference type="Gene3D" id="1.25.40.20">
    <property type="entry name" value="Ankyrin repeat-containing domain"/>
    <property type="match status" value="1"/>
</dbReference>
<organism evidence="4 5">
    <name type="scientific">Tribonema minus</name>
    <dbReference type="NCBI Taxonomy" id="303371"/>
    <lineage>
        <taxon>Eukaryota</taxon>
        <taxon>Sar</taxon>
        <taxon>Stramenopiles</taxon>
        <taxon>Ochrophyta</taxon>
        <taxon>PX clade</taxon>
        <taxon>Xanthophyceae</taxon>
        <taxon>Tribonematales</taxon>
        <taxon>Tribonemataceae</taxon>
        <taxon>Tribonema</taxon>
    </lineage>
</organism>
<evidence type="ECO:0000256" key="1">
    <source>
        <dbReference type="PROSITE-ProRule" id="PRU00023"/>
    </source>
</evidence>
<feature type="signal peptide" evidence="3">
    <location>
        <begin position="1"/>
        <end position="26"/>
    </location>
</feature>
<feature type="region of interest" description="Disordered" evidence="2">
    <location>
        <begin position="1888"/>
        <end position="1966"/>
    </location>
</feature>
<feature type="compositionally biased region" description="Gly residues" evidence="2">
    <location>
        <begin position="2321"/>
        <end position="2334"/>
    </location>
</feature>
<feature type="region of interest" description="Disordered" evidence="2">
    <location>
        <begin position="2423"/>
        <end position="2532"/>
    </location>
</feature>
<name>A0A835YQM2_9STRA</name>
<feature type="compositionally biased region" description="Gly residues" evidence="2">
    <location>
        <begin position="1045"/>
        <end position="1060"/>
    </location>
</feature>
<feature type="compositionally biased region" description="Low complexity" evidence="2">
    <location>
        <begin position="2311"/>
        <end position="2320"/>
    </location>
</feature>
<feature type="compositionally biased region" description="Low complexity" evidence="2">
    <location>
        <begin position="662"/>
        <end position="691"/>
    </location>
</feature>
<dbReference type="EMBL" id="JAFCMP010000550">
    <property type="protein sequence ID" value="KAG5175384.1"/>
    <property type="molecule type" value="Genomic_DNA"/>
</dbReference>
<feature type="compositionally biased region" description="Gly residues" evidence="2">
    <location>
        <begin position="2514"/>
        <end position="2526"/>
    </location>
</feature>
<feature type="region of interest" description="Disordered" evidence="2">
    <location>
        <begin position="2548"/>
        <end position="2614"/>
    </location>
</feature>
<proteinExistence type="predicted"/>
<feature type="compositionally biased region" description="Low complexity" evidence="2">
    <location>
        <begin position="2447"/>
        <end position="2459"/>
    </location>
</feature>
<feature type="region of interest" description="Disordered" evidence="2">
    <location>
        <begin position="2361"/>
        <end position="2390"/>
    </location>
</feature>
<keyword evidence="5" id="KW-1185">Reference proteome</keyword>
<feature type="region of interest" description="Disordered" evidence="2">
    <location>
        <begin position="978"/>
        <end position="1064"/>
    </location>
</feature>
<feature type="compositionally biased region" description="Gly residues" evidence="2">
    <location>
        <begin position="2363"/>
        <end position="2374"/>
    </location>
</feature>
<feature type="compositionally biased region" description="Low complexity" evidence="2">
    <location>
        <begin position="2497"/>
        <end position="2508"/>
    </location>
</feature>
<dbReference type="Proteomes" id="UP000664859">
    <property type="component" value="Unassembled WGS sequence"/>
</dbReference>
<accession>A0A835YQM2</accession>
<feature type="region of interest" description="Disordered" evidence="2">
    <location>
        <begin position="2311"/>
        <end position="2344"/>
    </location>
</feature>
<dbReference type="InterPro" id="IPR002110">
    <property type="entry name" value="Ankyrin_rpt"/>
</dbReference>
<dbReference type="PROSITE" id="PS50088">
    <property type="entry name" value="ANK_REPEAT"/>
    <property type="match status" value="1"/>
</dbReference>